<accession>A0A6A4GX13</accession>
<sequence>MCRNLQIDCASGIHLKNLKNLDVVSPLGPWPVTLTMNDGVWAVLGHYRVKLKHIYAPVTAELIDYLQTYSGVENLRLYGTVDAGLAQRLDDDFALACNFTKSAEHLSCTGESWGLRPDSLTLTIHW</sequence>
<dbReference type="EMBL" id="ML769678">
    <property type="protein sequence ID" value="KAE9389890.1"/>
    <property type="molecule type" value="Genomic_DNA"/>
</dbReference>
<evidence type="ECO:0000313" key="1">
    <source>
        <dbReference type="EMBL" id="KAE9389890.1"/>
    </source>
</evidence>
<proteinExistence type="predicted"/>
<name>A0A6A4GX13_9AGAR</name>
<gene>
    <name evidence="1" type="ORF">BT96DRAFT_365238</name>
</gene>
<dbReference type="OrthoDB" id="2986625at2759"/>
<dbReference type="Proteomes" id="UP000799118">
    <property type="component" value="Unassembled WGS sequence"/>
</dbReference>
<reference evidence="1" key="1">
    <citation type="journal article" date="2019" name="Environ. Microbiol.">
        <title>Fungal ecological strategies reflected in gene transcription - a case study of two litter decomposers.</title>
        <authorList>
            <person name="Barbi F."/>
            <person name="Kohler A."/>
            <person name="Barry K."/>
            <person name="Baskaran P."/>
            <person name="Daum C."/>
            <person name="Fauchery L."/>
            <person name="Ihrmark K."/>
            <person name="Kuo A."/>
            <person name="LaButti K."/>
            <person name="Lipzen A."/>
            <person name="Morin E."/>
            <person name="Grigoriev I.V."/>
            <person name="Henrissat B."/>
            <person name="Lindahl B."/>
            <person name="Martin F."/>
        </authorList>
    </citation>
    <scope>NUCLEOTIDE SEQUENCE</scope>
    <source>
        <strain evidence="1">JB14</strain>
    </source>
</reference>
<evidence type="ECO:0000313" key="2">
    <source>
        <dbReference type="Proteomes" id="UP000799118"/>
    </source>
</evidence>
<protein>
    <submittedName>
        <fullName evidence="1">Uncharacterized protein</fullName>
    </submittedName>
</protein>
<dbReference type="AlphaFoldDB" id="A0A6A4GX13"/>
<organism evidence="1 2">
    <name type="scientific">Gymnopus androsaceus JB14</name>
    <dbReference type="NCBI Taxonomy" id="1447944"/>
    <lineage>
        <taxon>Eukaryota</taxon>
        <taxon>Fungi</taxon>
        <taxon>Dikarya</taxon>
        <taxon>Basidiomycota</taxon>
        <taxon>Agaricomycotina</taxon>
        <taxon>Agaricomycetes</taxon>
        <taxon>Agaricomycetidae</taxon>
        <taxon>Agaricales</taxon>
        <taxon>Marasmiineae</taxon>
        <taxon>Omphalotaceae</taxon>
        <taxon>Gymnopus</taxon>
    </lineage>
</organism>
<keyword evidence="2" id="KW-1185">Reference proteome</keyword>